<dbReference type="SUPFAM" id="SSF52540">
    <property type="entry name" value="P-loop containing nucleoside triphosphate hydrolases"/>
    <property type="match status" value="1"/>
</dbReference>
<evidence type="ECO:0000256" key="3">
    <source>
        <dbReference type="ARBA" id="ARBA00023134"/>
    </source>
</evidence>
<evidence type="ECO:0000259" key="4">
    <source>
        <dbReference type="PROSITE" id="PS51722"/>
    </source>
</evidence>
<accession>A0AAU7PSY2</accession>
<protein>
    <submittedName>
        <fullName evidence="5">Translation factor GTPase family protein</fullName>
    </submittedName>
</protein>
<dbReference type="RefSeq" id="WP_349948172.1">
    <property type="nucleotide sequence ID" value="NZ_CP157940.1"/>
</dbReference>
<dbReference type="SMART" id="SM00889">
    <property type="entry name" value="EFG_IV"/>
    <property type="match status" value="1"/>
</dbReference>
<dbReference type="AlphaFoldDB" id="A0AAU7PSY2"/>
<dbReference type="Pfam" id="PF00009">
    <property type="entry name" value="GTP_EFTU"/>
    <property type="match status" value="1"/>
</dbReference>
<dbReference type="PRINTS" id="PR01037">
    <property type="entry name" value="TCRTETOQM"/>
</dbReference>
<dbReference type="PROSITE" id="PS51722">
    <property type="entry name" value="G_TR_2"/>
    <property type="match status" value="1"/>
</dbReference>
<dbReference type="Gene3D" id="2.40.30.10">
    <property type="entry name" value="Translation factors"/>
    <property type="match status" value="1"/>
</dbReference>
<keyword evidence="1" id="KW-0547">Nucleotide-binding</keyword>
<dbReference type="SUPFAM" id="SSF50447">
    <property type="entry name" value="Translation proteins"/>
    <property type="match status" value="1"/>
</dbReference>
<dbReference type="PANTHER" id="PTHR43261:SF1">
    <property type="entry name" value="RIBOSOME-RELEASING FACTOR 2, MITOCHONDRIAL"/>
    <property type="match status" value="1"/>
</dbReference>
<keyword evidence="3" id="KW-0342">GTP-binding</keyword>
<evidence type="ECO:0000256" key="2">
    <source>
        <dbReference type="ARBA" id="ARBA00022917"/>
    </source>
</evidence>
<dbReference type="PANTHER" id="PTHR43261">
    <property type="entry name" value="TRANSLATION ELONGATION FACTOR G-RELATED"/>
    <property type="match status" value="1"/>
</dbReference>
<dbReference type="InterPro" id="IPR027417">
    <property type="entry name" value="P-loop_NTPase"/>
</dbReference>
<dbReference type="InterPro" id="IPR009000">
    <property type="entry name" value="Transl_B-barrel_sf"/>
</dbReference>
<dbReference type="InterPro" id="IPR035647">
    <property type="entry name" value="EFG_III/V"/>
</dbReference>
<feature type="domain" description="Tr-type G" evidence="4">
    <location>
        <begin position="1"/>
        <end position="238"/>
    </location>
</feature>
<dbReference type="EMBL" id="CP157940">
    <property type="protein sequence ID" value="XBS55505.1"/>
    <property type="molecule type" value="Genomic_DNA"/>
</dbReference>
<dbReference type="SUPFAM" id="SSF54211">
    <property type="entry name" value="Ribosomal protein S5 domain 2-like"/>
    <property type="match status" value="1"/>
</dbReference>
<dbReference type="Pfam" id="PF00679">
    <property type="entry name" value="EFG_C"/>
    <property type="match status" value="1"/>
</dbReference>
<dbReference type="InterPro" id="IPR005225">
    <property type="entry name" value="Small_GTP-bd"/>
</dbReference>
<organism evidence="5">
    <name type="scientific">Lacrimispora sp. BS-2</name>
    <dbReference type="NCBI Taxonomy" id="3151850"/>
    <lineage>
        <taxon>Bacteria</taxon>
        <taxon>Bacillati</taxon>
        <taxon>Bacillota</taxon>
        <taxon>Clostridia</taxon>
        <taxon>Lachnospirales</taxon>
        <taxon>Lachnospiraceae</taxon>
        <taxon>Lacrimispora</taxon>
    </lineage>
</organism>
<evidence type="ECO:0000313" key="5">
    <source>
        <dbReference type="EMBL" id="XBS55505.1"/>
    </source>
</evidence>
<sequence>MKITFGILAHVDAGKTTFSEQVLYREGVIRALGRVDAKNACMDHDDIERARGITIFSDMAGFTHNDDTYYMIDTPGHTDFSAEMERALEVMDYGVLMINGTDGIQGHTEAIWNLLERYNIPVFIFINKLDVISASYERVLSEVRERFSANILDFKDISLKKGSEGTLTDDIIENVSEWDETLLDKWLNGAITFEDLRPAVVSQIKNRRLFPCFGGCALNGEGIEPFLDSFYCFTEASYPVSAPFSGRVFKIRYDGHGERMTYLKILSGSLNVRDSLSTDEKVHQIRAFQGERFTALQKASAGDVVAVTGLRTAKAGQGLGECCDTVMPALQPALQARVLYPPEVPDRTILQMFYILEEEEPALSVVWEESLRQLKVNIMGKIQLEVLEQVILERFQVKVSFGQPEIIYMETIAEQVTGYGHFEPLRHYAEVALRIEPGERGKGISFESQCHVDRLGINYQNLVRTHVFETIHKGVLTGSELTDVKIILVDGISHIKHTEGGDFREAVYRAIRQGLMKARSLLLEPYYSFAISIPDPLTGRVLNDITRYSGRFEAPVPDGSGRTVIRGLVPVASFMNYGEELMIMTGGKGSISMVFSHYDICHNQDEVLNHYQYNPNEDTDNPSCSVFCQKGTSFVVNWDRAEDYMHTLR</sequence>
<dbReference type="Pfam" id="PF22042">
    <property type="entry name" value="EF-G_D2"/>
    <property type="match status" value="1"/>
</dbReference>
<reference evidence="5" key="1">
    <citation type="submission" date="2024-06" db="EMBL/GenBank/DDBJ databases">
        <title>Lacrimispora cavernae sp. nov., a novel anaerobe isolated from bat guano pile inside a cave.</title>
        <authorList>
            <person name="Miller S.L."/>
            <person name="Lu N."/>
            <person name="King J."/>
            <person name="Sankaranarayanan K."/>
            <person name="Lawson P.A."/>
        </authorList>
    </citation>
    <scope>NUCLEOTIDE SEQUENCE</scope>
    <source>
        <strain evidence="5">BS-2</strain>
    </source>
</reference>
<dbReference type="InterPro" id="IPR053905">
    <property type="entry name" value="EF-G-like_DII"/>
</dbReference>
<dbReference type="PRINTS" id="PR00315">
    <property type="entry name" value="ELONGATNFCT"/>
</dbReference>
<gene>
    <name evidence="5" type="ORF">ABFV83_06865</name>
</gene>
<dbReference type="Gene3D" id="3.30.230.10">
    <property type="match status" value="1"/>
</dbReference>
<evidence type="ECO:0000256" key="1">
    <source>
        <dbReference type="ARBA" id="ARBA00022741"/>
    </source>
</evidence>
<dbReference type="SUPFAM" id="SSF54980">
    <property type="entry name" value="EF-G C-terminal domain-like"/>
    <property type="match status" value="2"/>
</dbReference>
<dbReference type="GO" id="GO:0005525">
    <property type="term" value="F:GTP binding"/>
    <property type="evidence" value="ECO:0007669"/>
    <property type="project" value="UniProtKB-KW"/>
</dbReference>
<keyword evidence="2" id="KW-0648">Protein biosynthesis</keyword>
<dbReference type="InterPro" id="IPR000795">
    <property type="entry name" value="T_Tr_GTP-bd_dom"/>
</dbReference>
<dbReference type="GO" id="GO:0006412">
    <property type="term" value="P:translation"/>
    <property type="evidence" value="ECO:0007669"/>
    <property type="project" value="UniProtKB-KW"/>
</dbReference>
<dbReference type="InterPro" id="IPR014721">
    <property type="entry name" value="Ribsml_uS5_D2-typ_fold_subgr"/>
</dbReference>
<name>A0AAU7PSY2_9FIRM</name>
<dbReference type="Pfam" id="PF03764">
    <property type="entry name" value="EFG_IV"/>
    <property type="match status" value="1"/>
</dbReference>
<dbReference type="InterPro" id="IPR005517">
    <property type="entry name" value="Transl_elong_EFG/EF2_IV"/>
</dbReference>
<proteinExistence type="predicted"/>
<dbReference type="GO" id="GO:0003924">
    <property type="term" value="F:GTPase activity"/>
    <property type="evidence" value="ECO:0007669"/>
    <property type="project" value="InterPro"/>
</dbReference>
<dbReference type="Gene3D" id="3.30.70.870">
    <property type="entry name" value="Elongation Factor G (Translational Gtpase), domain 3"/>
    <property type="match status" value="1"/>
</dbReference>
<dbReference type="Gene3D" id="3.30.70.240">
    <property type="match status" value="1"/>
</dbReference>
<dbReference type="InterPro" id="IPR000640">
    <property type="entry name" value="EFG_V-like"/>
</dbReference>
<dbReference type="SMART" id="SM00838">
    <property type="entry name" value="EFG_C"/>
    <property type="match status" value="1"/>
</dbReference>
<dbReference type="NCBIfam" id="TIGR00231">
    <property type="entry name" value="small_GTP"/>
    <property type="match status" value="1"/>
</dbReference>
<dbReference type="Gene3D" id="3.40.50.300">
    <property type="entry name" value="P-loop containing nucleotide triphosphate hydrolases"/>
    <property type="match status" value="1"/>
</dbReference>
<dbReference type="InterPro" id="IPR020568">
    <property type="entry name" value="Ribosomal_Su5_D2-typ_SF"/>
</dbReference>
<dbReference type="GO" id="GO:0032790">
    <property type="term" value="P:ribosome disassembly"/>
    <property type="evidence" value="ECO:0007669"/>
    <property type="project" value="TreeGrafter"/>
</dbReference>